<keyword evidence="4" id="KW-1185">Reference proteome</keyword>
<protein>
    <submittedName>
        <fullName evidence="3">Microcystin degradation protein MlrC</fullName>
    </submittedName>
</protein>
<feature type="domain" description="Microcystin LR degradation protein MlrC C-terminal" evidence="1">
    <location>
        <begin position="332"/>
        <end position="509"/>
    </location>
</feature>
<evidence type="ECO:0000259" key="1">
    <source>
        <dbReference type="Pfam" id="PF07171"/>
    </source>
</evidence>
<dbReference type="InterPro" id="IPR009197">
    <property type="entry name" value="MlrC"/>
</dbReference>
<dbReference type="AlphaFoldDB" id="A0A2U2DJ65"/>
<comment type="caution">
    <text evidence="3">The sequence shown here is derived from an EMBL/GenBank/DDBJ whole genome shotgun (WGS) entry which is preliminary data.</text>
</comment>
<dbReference type="Proteomes" id="UP000245252">
    <property type="component" value="Unassembled WGS sequence"/>
</dbReference>
<evidence type="ECO:0000313" key="3">
    <source>
        <dbReference type="EMBL" id="PWE53354.1"/>
    </source>
</evidence>
<organism evidence="3 4">
    <name type="scientific">Metarhizobium album</name>
    <dbReference type="NCBI Taxonomy" id="2182425"/>
    <lineage>
        <taxon>Bacteria</taxon>
        <taxon>Pseudomonadati</taxon>
        <taxon>Pseudomonadota</taxon>
        <taxon>Alphaproteobacteria</taxon>
        <taxon>Hyphomicrobiales</taxon>
        <taxon>Rhizobiaceae</taxon>
        <taxon>Metarhizobium</taxon>
    </lineage>
</organism>
<dbReference type="OrthoDB" id="9782658at2"/>
<accession>A0A2U2DJ65</accession>
<dbReference type="Pfam" id="PF07364">
    <property type="entry name" value="DUF1485"/>
    <property type="match status" value="1"/>
</dbReference>
<dbReference type="EMBL" id="QFBC01000016">
    <property type="protein sequence ID" value="PWE53354.1"/>
    <property type="molecule type" value="Genomic_DNA"/>
</dbReference>
<evidence type="ECO:0000313" key="4">
    <source>
        <dbReference type="Proteomes" id="UP000245252"/>
    </source>
</evidence>
<reference evidence="3 4" key="1">
    <citation type="submission" date="2018-05" db="EMBL/GenBank/DDBJ databases">
        <title>The draft genome of strain NS-104.</title>
        <authorList>
            <person name="Hang P."/>
            <person name="Jiang J."/>
        </authorList>
    </citation>
    <scope>NUCLEOTIDE SEQUENCE [LARGE SCALE GENOMIC DNA]</scope>
    <source>
        <strain evidence="3 4">NS-104</strain>
    </source>
</reference>
<name>A0A2U2DJ65_9HYPH</name>
<sequence length="530" mass="56878">MHAFTSCCFRENPSPDTGHILFGAKWGWIVRILVAGFEHETNTFAPSKAHYRNFLNGEGYPALRRGAELYELQEINLGAGGFIKAALSAGHELIPVVWGGASASAHVTTAAFEQILGEIAEAARKHSYDSVFINLHGAMVTEAHDDGEGEILARLRSIIGSDVPLVASLDLHANVTARMIDLADGLIAYQTYPHLDMADTGAKVLELLHEYRASPTPWFKSFSRLPFLIPINGMCTLVDPARRVYERLRELQKGDVISLSFAPGFPAADFPECGPTVWGYGRDRHAVEDAVSTLVDLIVAEEENWRVDFLSPRDAVEQAMRITADARKPVVISDTQDNPGAGGDGNTTGMLKALLDCGAANAAIGVFYDPAAFEAARTAGVGTDITIALGGTSDVEGDSPLCGTFHVDFIGDGTCTFEGPMFHGNKVDLGGVACLRMAGVSIVVSPTKAQMFDRVLYRIAGIEPETKSILVNKSSVHFRADFTEVAAAIIVAKAPGPMKADPDDLPWTRLAEGMRTSPMGPAFSSLISED</sequence>
<dbReference type="Pfam" id="PF07171">
    <property type="entry name" value="MlrC_C"/>
    <property type="match status" value="1"/>
</dbReference>
<dbReference type="InterPro" id="IPR015995">
    <property type="entry name" value="MlrC_N"/>
</dbReference>
<gene>
    <name evidence="3" type="ORF">DEM27_25680</name>
</gene>
<evidence type="ECO:0000259" key="2">
    <source>
        <dbReference type="Pfam" id="PF07364"/>
    </source>
</evidence>
<dbReference type="PIRSF" id="PIRSF012702">
    <property type="entry name" value="UCP012702"/>
    <property type="match status" value="1"/>
</dbReference>
<feature type="domain" description="Microcystin LR degradation protein MlrC N-terminal" evidence="2">
    <location>
        <begin position="31"/>
        <end position="320"/>
    </location>
</feature>
<proteinExistence type="predicted"/>
<dbReference type="InterPro" id="IPR010799">
    <property type="entry name" value="MlrC_C"/>
</dbReference>